<dbReference type="InterPro" id="IPR036291">
    <property type="entry name" value="NAD(P)-bd_dom_sf"/>
</dbReference>
<dbReference type="AlphaFoldDB" id="A0A136J1M2"/>
<evidence type="ECO:0000256" key="2">
    <source>
        <dbReference type="ARBA" id="ARBA00022857"/>
    </source>
</evidence>
<proteinExistence type="inferred from homology"/>
<evidence type="ECO:0000259" key="4">
    <source>
        <dbReference type="Pfam" id="PF13460"/>
    </source>
</evidence>
<dbReference type="PANTHER" id="PTHR47706:SF5">
    <property type="entry name" value="ISOFLAVONE REDUCTASE"/>
    <property type="match status" value="1"/>
</dbReference>
<accession>A0A136J1M2</accession>
<dbReference type="PANTHER" id="PTHR47706">
    <property type="entry name" value="NMRA-LIKE FAMILY PROTEIN"/>
    <property type="match status" value="1"/>
</dbReference>
<dbReference type="InterPro" id="IPR051609">
    <property type="entry name" value="NmrA/Isoflavone_reductase-like"/>
</dbReference>
<dbReference type="OrthoDB" id="419598at2759"/>
<reference evidence="6" key="1">
    <citation type="submission" date="2016-02" db="EMBL/GenBank/DDBJ databases">
        <title>Draft genome sequence of Microdochium bolleyi, a fungal endophyte of beachgrass.</title>
        <authorList>
            <consortium name="DOE Joint Genome Institute"/>
            <person name="David A.S."/>
            <person name="May G."/>
            <person name="Haridas S."/>
            <person name="Lim J."/>
            <person name="Wang M."/>
            <person name="Labutti K."/>
            <person name="Lipzen A."/>
            <person name="Barry K."/>
            <person name="Grigoriev I.V."/>
        </authorList>
    </citation>
    <scope>NUCLEOTIDE SEQUENCE [LARGE SCALE GENOMIC DNA]</scope>
    <source>
        <strain evidence="6">J235TASD1</strain>
    </source>
</reference>
<dbReference type="GO" id="GO:0016491">
    <property type="term" value="F:oxidoreductase activity"/>
    <property type="evidence" value="ECO:0007669"/>
    <property type="project" value="UniProtKB-KW"/>
</dbReference>
<keyword evidence="3" id="KW-0560">Oxidoreductase</keyword>
<organism evidence="5 6">
    <name type="scientific">Microdochium bolleyi</name>
    <dbReference type="NCBI Taxonomy" id="196109"/>
    <lineage>
        <taxon>Eukaryota</taxon>
        <taxon>Fungi</taxon>
        <taxon>Dikarya</taxon>
        <taxon>Ascomycota</taxon>
        <taxon>Pezizomycotina</taxon>
        <taxon>Sordariomycetes</taxon>
        <taxon>Xylariomycetidae</taxon>
        <taxon>Xylariales</taxon>
        <taxon>Microdochiaceae</taxon>
        <taxon>Microdochium</taxon>
    </lineage>
</organism>
<dbReference type="SUPFAM" id="SSF51735">
    <property type="entry name" value="NAD(P)-binding Rossmann-fold domains"/>
    <property type="match status" value="1"/>
</dbReference>
<dbReference type="Gene3D" id="3.40.50.720">
    <property type="entry name" value="NAD(P)-binding Rossmann-like Domain"/>
    <property type="match status" value="1"/>
</dbReference>
<dbReference type="InterPro" id="IPR016040">
    <property type="entry name" value="NAD(P)-bd_dom"/>
</dbReference>
<comment type="similarity">
    <text evidence="1">Belongs to the NmrA-type oxidoreductase family. Isoflavone reductase subfamily.</text>
</comment>
<sequence>MRIVIAGAGGFASILLQELSQTTHALLIFSRTVHPELEEGYGCQVAVVDYHNPEQLRFLLQGVNLVISTIPGLEQINLIEASRAAGVDRFIPSEFEGLLANRPRLEIDPYMGKGSSDALTLLRRLSRSRSAPLKYTVFSCGMFYERFGPGGLRGNGMGASFDIVGLEDYMVDVELGVARLPVTGPTGRSVGIAMTSAYDVARILTAALDLGINSWPHEFKMHGARMSSTQLVQVCSEVRGVPFEVRPMSYAEIVLELQDCGVPERLPEWCFLQHLLQTAAGRYTMTGDDLLNTRLHIRPMGFRTWLQQVWAVHGQSLK</sequence>
<keyword evidence="6" id="KW-1185">Reference proteome</keyword>
<dbReference type="EMBL" id="KQ964251">
    <property type="protein sequence ID" value="KXJ91062.1"/>
    <property type="molecule type" value="Genomic_DNA"/>
</dbReference>
<protein>
    <recommendedName>
        <fullName evidence="4">NAD(P)-binding domain-containing protein</fullName>
    </recommendedName>
</protein>
<keyword evidence="2" id="KW-0521">NADP</keyword>
<feature type="domain" description="NAD(P)-binding" evidence="4">
    <location>
        <begin position="8"/>
        <end position="144"/>
    </location>
</feature>
<dbReference type="Pfam" id="PF13460">
    <property type="entry name" value="NAD_binding_10"/>
    <property type="match status" value="1"/>
</dbReference>
<dbReference type="Proteomes" id="UP000070501">
    <property type="component" value="Unassembled WGS sequence"/>
</dbReference>
<gene>
    <name evidence="5" type="ORF">Micbo1qcDRAFT_195865</name>
</gene>
<name>A0A136J1M2_9PEZI</name>
<evidence type="ECO:0000313" key="6">
    <source>
        <dbReference type="Proteomes" id="UP000070501"/>
    </source>
</evidence>
<evidence type="ECO:0000256" key="1">
    <source>
        <dbReference type="ARBA" id="ARBA00005725"/>
    </source>
</evidence>
<evidence type="ECO:0000313" key="5">
    <source>
        <dbReference type="EMBL" id="KXJ91062.1"/>
    </source>
</evidence>
<dbReference type="InParanoid" id="A0A136J1M2"/>
<evidence type="ECO:0000256" key="3">
    <source>
        <dbReference type="ARBA" id="ARBA00023002"/>
    </source>
</evidence>